<evidence type="ECO:0000256" key="1">
    <source>
        <dbReference type="ARBA" id="ARBA00003236"/>
    </source>
</evidence>
<evidence type="ECO:0000256" key="2">
    <source>
        <dbReference type="ARBA" id="ARBA00010973"/>
    </source>
</evidence>
<gene>
    <name evidence="6" type="ORF">CWS72_11660</name>
</gene>
<feature type="domain" description="NodB homology" evidence="5">
    <location>
        <begin position="73"/>
        <end position="290"/>
    </location>
</feature>
<evidence type="ECO:0000313" key="6">
    <source>
        <dbReference type="EMBL" id="PKU24494.1"/>
    </source>
</evidence>
<dbReference type="InterPro" id="IPR011330">
    <property type="entry name" value="Glyco_hydro/deAcase_b/a-brl"/>
</dbReference>
<proteinExistence type="inferred from homology"/>
<comment type="function">
    <text evidence="1">Is involved in generating a small heat-stable compound (Nod), an acylated oligomer of N-acetylglucosamine, that stimulates mitosis in various plant protoplasts.</text>
</comment>
<dbReference type="Gene3D" id="3.20.20.370">
    <property type="entry name" value="Glycoside hydrolase/deacetylase"/>
    <property type="match status" value="1"/>
</dbReference>
<reference evidence="7" key="1">
    <citation type="submission" date="2017-12" db="EMBL/GenBank/DDBJ databases">
        <title>Draft genome sequence of Telmatospirillum siberiense 26-4b1T, an acidotolerant peatland alphaproteobacterium potentially involved in sulfur cycling.</title>
        <authorList>
            <person name="Hausmann B."/>
            <person name="Pjevac P."/>
            <person name="Schreck K."/>
            <person name="Herbold C.W."/>
            <person name="Daims H."/>
            <person name="Wagner M."/>
            <person name="Pester M."/>
            <person name="Loy A."/>
        </authorList>
    </citation>
    <scope>NUCLEOTIDE SEQUENCE [LARGE SCALE GENOMIC DNA]</scope>
    <source>
        <strain evidence="7">26-4b1</strain>
    </source>
</reference>
<accession>A0A2N3PVR6</accession>
<dbReference type="NCBIfam" id="TIGR03212">
    <property type="entry name" value="uraD_N-term-dom"/>
    <property type="match status" value="1"/>
</dbReference>
<sequence length="307" mass="34943">MVTGTKDDYPRDLIGYGRTPPFADWPDGARLALQIVVNYEEGGERNILHGDVESECYLQEVVGIPSLPGVRDIEVESVYEYGSRAGLWRLLRLFESYSIPVTVYAVATALARHREAAAAMIAGGHEIASHGLKWIDYQFVEESVERAHMRQAIDILTDITGNRPLGWYTGRVSPQTRRLVAEEGGFLYDADSYADDLPYWEKVEGKPQLIVPYTLDNNDMKFGTAQGFSTGEDFYTYLRDAFDTLYEEGAERPKMMSVGLHCRLAGRPGRTRGLRRFLDHVMAHEKVWICRRVDIARHWHRKHPFTG</sequence>
<dbReference type="PANTHER" id="PTHR43123">
    <property type="entry name" value="POLYSACCHARIDE DEACETYLASE-RELATED"/>
    <property type="match status" value="1"/>
</dbReference>
<keyword evidence="7" id="KW-1185">Reference proteome</keyword>
<evidence type="ECO:0000313" key="7">
    <source>
        <dbReference type="Proteomes" id="UP000233293"/>
    </source>
</evidence>
<dbReference type="InterPro" id="IPR017625">
    <property type="entry name" value="PuuE"/>
</dbReference>
<comment type="caution">
    <text evidence="6">The sequence shown here is derived from an EMBL/GenBank/DDBJ whole genome shotgun (WGS) entry which is preliminary data.</text>
</comment>
<dbReference type="PROSITE" id="PS51677">
    <property type="entry name" value="NODB"/>
    <property type="match status" value="1"/>
</dbReference>
<dbReference type="Proteomes" id="UP000233293">
    <property type="component" value="Unassembled WGS sequence"/>
</dbReference>
<dbReference type="OrthoDB" id="9787041at2"/>
<name>A0A2N3PVR6_9PROT</name>
<organism evidence="6 7">
    <name type="scientific">Telmatospirillum siberiense</name>
    <dbReference type="NCBI Taxonomy" id="382514"/>
    <lineage>
        <taxon>Bacteria</taxon>
        <taxon>Pseudomonadati</taxon>
        <taxon>Pseudomonadota</taxon>
        <taxon>Alphaproteobacteria</taxon>
        <taxon>Rhodospirillales</taxon>
        <taxon>Rhodospirillaceae</taxon>
        <taxon>Telmatospirillum</taxon>
    </lineage>
</organism>
<dbReference type="EMBL" id="PIUM01000011">
    <property type="protein sequence ID" value="PKU24494.1"/>
    <property type="molecule type" value="Genomic_DNA"/>
</dbReference>
<dbReference type="GO" id="GO:0016810">
    <property type="term" value="F:hydrolase activity, acting on carbon-nitrogen (but not peptide) bonds"/>
    <property type="evidence" value="ECO:0007669"/>
    <property type="project" value="InterPro"/>
</dbReference>
<evidence type="ECO:0000259" key="5">
    <source>
        <dbReference type="PROSITE" id="PS51677"/>
    </source>
</evidence>
<dbReference type="InterPro" id="IPR002509">
    <property type="entry name" value="NODB_dom"/>
</dbReference>
<dbReference type="GO" id="GO:0005975">
    <property type="term" value="P:carbohydrate metabolic process"/>
    <property type="evidence" value="ECO:0007669"/>
    <property type="project" value="InterPro"/>
</dbReference>
<dbReference type="CDD" id="cd10977">
    <property type="entry name" value="CE4_PuuE_SpCDA1"/>
    <property type="match status" value="1"/>
</dbReference>
<comment type="similarity">
    <text evidence="2">Belongs to the polysaccharide deacetylase family.</text>
</comment>
<dbReference type="SUPFAM" id="SSF88713">
    <property type="entry name" value="Glycoside hydrolase/deacetylase"/>
    <property type="match status" value="1"/>
</dbReference>
<dbReference type="PANTHER" id="PTHR43123:SF1">
    <property type="entry name" value="POLYSACCHARIDE DEACETYLASE-RELATED"/>
    <property type="match status" value="1"/>
</dbReference>
<dbReference type="AlphaFoldDB" id="A0A2N3PVR6"/>
<evidence type="ECO:0000256" key="3">
    <source>
        <dbReference type="ARBA" id="ARBA00020071"/>
    </source>
</evidence>
<dbReference type="Pfam" id="PF01522">
    <property type="entry name" value="Polysacc_deac_1"/>
    <property type="match status" value="1"/>
</dbReference>
<protein>
    <recommendedName>
        <fullName evidence="3">Chitooligosaccharide deacetylase</fullName>
    </recommendedName>
    <alternativeName>
        <fullName evidence="4">Nodulation protein B</fullName>
    </alternativeName>
</protein>
<dbReference type="RefSeq" id="WP_101250780.1">
    <property type="nucleotide sequence ID" value="NZ_PIUM01000011.1"/>
</dbReference>
<evidence type="ECO:0000256" key="4">
    <source>
        <dbReference type="ARBA" id="ARBA00032976"/>
    </source>
</evidence>